<evidence type="ECO:0000313" key="2">
    <source>
        <dbReference type="Proteomes" id="UP001302120"/>
    </source>
</evidence>
<dbReference type="EMBL" id="JAYGHG010000004">
    <property type="protein sequence ID" value="MEA5580610.1"/>
    <property type="molecule type" value="Genomic_DNA"/>
</dbReference>
<dbReference type="Proteomes" id="UP001302120">
    <property type="component" value="Unassembled WGS sequence"/>
</dbReference>
<protein>
    <recommendedName>
        <fullName evidence="3">Restriction endonuclease</fullName>
    </recommendedName>
</protein>
<reference evidence="1 2" key="1">
    <citation type="submission" date="2023-12" db="EMBL/GenBank/DDBJ databases">
        <title>Baltic Sea Cyanobacteria.</title>
        <authorList>
            <person name="Delbaje E."/>
            <person name="Fewer D.P."/>
            <person name="Shishido T.K."/>
        </authorList>
    </citation>
    <scope>NUCLEOTIDE SEQUENCE [LARGE SCALE GENOMIC DNA]</scope>
    <source>
        <strain evidence="1 2">UHCC-0300</strain>
    </source>
</reference>
<comment type="caution">
    <text evidence="1">The sequence shown here is derived from an EMBL/GenBank/DDBJ whole genome shotgun (WGS) entry which is preliminary data.</text>
</comment>
<accession>A0ABU5UAQ6</accession>
<evidence type="ECO:0008006" key="3">
    <source>
        <dbReference type="Google" id="ProtNLM"/>
    </source>
</evidence>
<keyword evidence="2" id="KW-1185">Reference proteome</keyword>
<organism evidence="1 2">
    <name type="scientific">Nodularia harveyana UHCC-0300</name>
    <dbReference type="NCBI Taxonomy" id="2974287"/>
    <lineage>
        <taxon>Bacteria</taxon>
        <taxon>Bacillati</taxon>
        <taxon>Cyanobacteriota</taxon>
        <taxon>Cyanophyceae</taxon>
        <taxon>Nostocales</taxon>
        <taxon>Nodulariaceae</taxon>
        <taxon>Nodularia</taxon>
    </lineage>
</organism>
<gene>
    <name evidence="1" type="ORF">VB620_04545</name>
</gene>
<name>A0ABU5UAQ6_9CYAN</name>
<evidence type="ECO:0000313" key="1">
    <source>
        <dbReference type="EMBL" id="MEA5580610.1"/>
    </source>
</evidence>
<proteinExistence type="predicted"/>
<dbReference type="RefSeq" id="WP_323194953.1">
    <property type="nucleotide sequence ID" value="NZ_JAYGHG010000004.1"/>
</dbReference>
<sequence length="192" mass="22429">MEEKILNYTNEVKHLETLIIIEQEKSKVVKRYHKLLYEQGVDGLEPIVREVLRELGATVDHPIKGENRDDGLLEDPTGREAILEIKGRRNKSLSLDDVRQLDNWVRDALYSDNPKNRKGILIVNMYCNLPLEQRQEPFPANCIDMAKNNKYCLLTTRQLYYAICLKQQNEFQETEFWDTVFNTDGVCSLPEI</sequence>